<feature type="transmembrane region" description="Helical" evidence="7">
    <location>
        <begin position="84"/>
        <end position="108"/>
    </location>
</feature>
<evidence type="ECO:0000256" key="2">
    <source>
        <dbReference type="ARBA" id="ARBA00022448"/>
    </source>
</evidence>
<comment type="subcellular location">
    <subcellularLocation>
        <location evidence="1 7">Cell membrane</location>
        <topology evidence="1 7">Multi-pass membrane protein</topology>
    </subcellularLocation>
</comment>
<dbReference type="Proteomes" id="UP001183420">
    <property type="component" value="Unassembled WGS sequence"/>
</dbReference>
<dbReference type="InterPro" id="IPR000515">
    <property type="entry name" value="MetI-like"/>
</dbReference>
<keyword evidence="4 7" id="KW-0812">Transmembrane</keyword>
<keyword evidence="3" id="KW-1003">Cell membrane</keyword>
<evidence type="ECO:0000313" key="9">
    <source>
        <dbReference type="EMBL" id="MDT0317693.1"/>
    </source>
</evidence>
<evidence type="ECO:0000256" key="4">
    <source>
        <dbReference type="ARBA" id="ARBA00022692"/>
    </source>
</evidence>
<comment type="similarity">
    <text evidence="7">Belongs to the binding-protein-dependent transport system permease family.</text>
</comment>
<evidence type="ECO:0000256" key="6">
    <source>
        <dbReference type="ARBA" id="ARBA00023136"/>
    </source>
</evidence>
<name>A0ABU2LJD5_9ACTN</name>
<evidence type="ECO:0000256" key="7">
    <source>
        <dbReference type="RuleBase" id="RU363032"/>
    </source>
</evidence>
<feature type="transmembrane region" description="Helical" evidence="7">
    <location>
        <begin position="251"/>
        <end position="272"/>
    </location>
</feature>
<gene>
    <name evidence="9" type="ORF">RNC47_04970</name>
</gene>
<proteinExistence type="inferred from homology"/>
<evidence type="ECO:0000313" key="10">
    <source>
        <dbReference type="Proteomes" id="UP001183420"/>
    </source>
</evidence>
<dbReference type="EMBL" id="JAVREM010000003">
    <property type="protein sequence ID" value="MDT0317693.1"/>
    <property type="molecule type" value="Genomic_DNA"/>
</dbReference>
<keyword evidence="5 7" id="KW-1133">Transmembrane helix</keyword>
<protein>
    <submittedName>
        <fullName evidence="9">Carbohydrate ABC transporter permease</fullName>
    </submittedName>
</protein>
<dbReference type="PROSITE" id="PS50928">
    <property type="entry name" value="ABC_TM1"/>
    <property type="match status" value="1"/>
</dbReference>
<feature type="domain" description="ABC transmembrane type-1" evidence="8">
    <location>
        <begin position="80"/>
        <end position="273"/>
    </location>
</feature>
<evidence type="ECO:0000256" key="5">
    <source>
        <dbReference type="ARBA" id="ARBA00022989"/>
    </source>
</evidence>
<organism evidence="9 10">
    <name type="scientific">Streptomyces millisiae</name>
    <dbReference type="NCBI Taxonomy" id="3075542"/>
    <lineage>
        <taxon>Bacteria</taxon>
        <taxon>Bacillati</taxon>
        <taxon>Actinomycetota</taxon>
        <taxon>Actinomycetes</taxon>
        <taxon>Kitasatosporales</taxon>
        <taxon>Streptomycetaceae</taxon>
        <taxon>Streptomyces</taxon>
    </lineage>
</organism>
<feature type="transmembrane region" description="Helical" evidence="7">
    <location>
        <begin position="115"/>
        <end position="136"/>
    </location>
</feature>
<dbReference type="Gene3D" id="1.10.3720.10">
    <property type="entry name" value="MetI-like"/>
    <property type="match status" value="1"/>
</dbReference>
<dbReference type="InterPro" id="IPR035906">
    <property type="entry name" value="MetI-like_sf"/>
</dbReference>
<keyword evidence="6 7" id="KW-0472">Membrane</keyword>
<feature type="transmembrane region" description="Helical" evidence="7">
    <location>
        <begin position="148"/>
        <end position="168"/>
    </location>
</feature>
<dbReference type="CDD" id="cd06261">
    <property type="entry name" value="TM_PBP2"/>
    <property type="match status" value="1"/>
</dbReference>
<comment type="caution">
    <text evidence="9">The sequence shown here is derived from an EMBL/GenBank/DDBJ whole genome shotgun (WGS) entry which is preliminary data.</text>
</comment>
<dbReference type="Pfam" id="PF00528">
    <property type="entry name" value="BPD_transp_1"/>
    <property type="match status" value="1"/>
</dbReference>
<accession>A0ABU2LJD5</accession>
<evidence type="ECO:0000256" key="1">
    <source>
        <dbReference type="ARBA" id="ARBA00004651"/>
    </source>
</evidence>
<evidence type="ECO:0000259" key="8">
    <source>
        <dbReference type="PROSITE" id="PS50928"/>
    </source>
</evidence>
<evidence type="ECO:0000256" key="3">
    <source>
        <dbReference type="ARBA" id="ARBA00022475"/>
    </source>
</evidence>
<sequence>MRTSAPRRLFPAGLGLLFLLALTAYFLFPLSWLVVSATKDTAELGSTNGFWFADAGFVGGFVDNLRTLFAEEDGRFSRWLFNSAVYAGFGALGSTVIAAFAGYALAIFRFRGRDAVFAGILGGVLIPGTVLALPLFLLVSTMNLVDTYWAVLLPVLANPFGVYLCRVYSAAAVPDEVIEAARIDGAGELRIFLTIASRMLSPALVTVYLFSFVSIWNNFFLPLVMLTDRDLWPVTLGLYGWQQQAMSTPEFTTLVIAGSLVSTLPLLVVFFAMQRYWRAGLTVGALKA</sequence>
<dbReference type="PANTHER" id="PTHR43744:SF12">
    <property type="entry name" value="ABC TRANSPORTER PERMEASE PROTEIN MG189-RELATED"/>
    <property type="match status" value="1"/>
</dbReference>
<dbReference type="SUPFAM" id="SSF161098">
    <property type="entry name" value="MetI-like"/>
    <property type="match status" value="1"/>
</dbReference>
<dbReference type="PANTHER" id="PTHR43744">
    <property type="entry name" value="ABC TRANSPORTER PERMEASE PROTEIN MG189-RELATED-RELATED"/>
    <property type="match status" value="1"/>
</dbReference>
<keyword evidence="2 7" id="KW-0813">Transport</keyword>
<reference evidence="10" key="1">
    <citation type="submission" date="2023-07" db="EMBL/GenBank/DDBJ databases">
        <title>30 novel species of actinomycetes from the DSMZ collection.</title>
        <authorList>
            <person name="Nouioui I."/>
        </authorList>
    </citation>
    <scope>NUCLEOTIDE SEQUENCE [LARGE SCALE GENOMIC DNA]</scope>
    <source>
        <strain evidence="10">DSM 44918</strain>
    </source>
</reference>
<keyword evidence="10" id="KW-1185">Reference proteome</keyword>
<dbReference type="RefSeq" id="WP_311595825.1">
    <property type="nucleotide sequence ID" value="NZ_JAVREM010000003.1"/>
</dbReference>
<feature type="transmembrane region" description="Helical" evidence="7">
    <location>
        <begin position="189"/>
        <end position="216"/>
    </location>
</feature>